<reference evidence="3 4" key="1">
    <citation type="submission" date="2018-08" db="EMBL/GenBank/DDBJ databases">
        <title>Sequencing the genomes of 1000 actinobacteria strains.</title>
        <authorList>
            <person name="Klenk H.-P."/>
        </authorList>
    </citation>
    <scope>NUCLEOTIDE SEQUENCE [LARGE SCALE GENOMIC DNA]</scope>
    <source>
        <strain evidence="3 4">DSM 43927</strain>
    </source>
</reference>
<evidence type="ECO:0000313" key="3">
    <source>
        <dbReference type="EMBL" id="REE94662.1"/>
    </source>
</evidence>
<dbReference type="InterPro" id="IPR009293">
    <property type="entry name" value="UPF0478"/>
</dbReference>
<feature type="compositionally biased region" description="Basic and acidic residues" evidence="1">
    <location>
        <begin position="116"/>
        <end position="128"/>
    </location>
</feature>
<organism evidence="3 4">
    <name type="scientific">Thermomonospora umbrina</name>
    <dbReference type="NCBI Taxonomy" id="111806"/>
    <lineage>
        <taxon>Bacteria</taxon>
        <taxon>Bacillati</taxon>
        <taxon>Actinomycetota</taxon>
        <taxon>Actinomycetes</taxon>
        <taxon>Streptosporangiales</taxon>
        <taxon>Thermomonosporaceae</taxon>
        <taxon>Thermomonospora</taxon>
    </lineage>
</organism>
<dbReference type="RefSeq" id="WP_116020574.1">
    <property type="nucleotide sequence ID" value="NZ_QTTT01000001.1"/>
</dbReference>
<proteinExistence type="predicted"/>
<sequence>MLTGGELAALIVALFWAILVSFLAYALLRLARLLGETAELVGDLTDQAGPLLDDMAGTVRRANEQLGRTDVITRQVAGVTQNVSAVTTVMSTVFGGPVVKAAAFSYGVRKALGNRAAERPPARPEPPARRALRQASGKGRR</sequence>
<evidence type="ECO:0000256" key="1">
    <source>
        <dbReference type="SAM" id="MobiDB-lite"/>
    </source>
</evidence>
<dbReference type="EMBL" id="QTTT01000001">
    <property type="protein sequence ID" value="REE94662.1"/>
    <property type="molecule type" value="Genomic_DNA"/>
</dbReference>
<dbReference type="OrthoDB" id="3237344at2"/>
<name>A0A3D9SFI0_9ACTN</name>
<keyword evidence="2" id="KW-1133">Transmembrane helix</keyword>
<gene>
    <name evidence="3" type="ORF">DFJ69_0010</name>
</gene>
<dbReference type="Proteomes" id="UP000256661">
    <property type="component" value="Unassembled WGS sequence"/>
</dbReference>
<protein>
    <submittedName>
        <fullName evidence="3">Uncharacterized protein DUF948</fullName>
    </submittedName>
</protein>
<dbReference type="AlphaFoldDB" id="A0A3D9SFI0"/>
<feature type="region of interest" description="Disordered" evidence="1">
    <location>
        <begin position="114"/>
        <end position="141"/>
    </location>
</feature>
<evidence type="ECO:0000256" key="2">
    <source>
        <dbReference type="SAM" id="Phobius"/>
    </source>
</evidence>
<feature type="transmembrane region" description="Helical" evidence="2">
    <location>
        <begin position="6"/>
        <end position="28"/>
    </location>
</feature>
<accession>A0A3D9SFI0</accession>
<evidence type="ECO:0000313" key="4">
    <source>
        <dbReference type="Proteomes" id="UP000256661"/>
    </source>
</evidence>
<dbReference type="Pfam" id="PF06103">
    <property type="entry name" value="DUF948"/>
    <property type="match status" value="1"/>
</dbReference>
<keyword evidence="2" id="KW-0812">Transmembrane</keyword>
<keyword evidence="4" id="KW-1185">Reference proteome</keyword>
<keyword evidence="2" id="KW-0472">Membrane</keyword>
<comment type="caution">
    <text evidence="3">The sequence shown here is derived from an EMBL/GenBank/DDBJ whole genome shotgun (WGS) entry which is preliminary data.</text>
</comment>